<dbReference type="EC" id="2.1.1.67" evidence="4"/>
<dbReference type="PANTHER" id="PTHR10259:SF22">
    <property type="entry name" value="THIOPURINE S-METHYLTRANSFERASE"/>
    <property type="match status" value="1"/>
</dbReference>
<dbReference type="GO" id="GO:0032259">
    <property type="term" value="P:methylation"/>
    <property type="evidence" value="ECO:0007669"/>
    <property type="project" value="UniProtKB-KW"/>
</dbReference>
<dbReference type="FunFam" id="3.40.50.150:FF:000101">
    <property type="entry name" value="Thiopurine S-methyltransferase"/>
    <property type="match status" value="1"/>
</dbReference>
<dbReference type="RefSeq" id="XP_038057811.1">
    <property type="nucleotide sequence ID" value="XM_038201883.1"/>
</dbReference>
<evidence type="ECO:0000256" key="7">
    <source>
        <dbReference type="ARBA" id="ARBA00022679"/>
    </source>
</evidence>
<dbReference type="InterPro" id="IPR029063">
    <property type="entry name" value="SAM-dependent_MTases_sf"/>
</dbReference>
<evidence type="ECO:0000256" key="5">
    <source>
        <dbReference type="ARBA" id="ARBA00022490"/>
    </source>
</evidence>
<evidence type="ECO:0000256" key="4">
    <source>
        <dbReference type="ARBA" id="ARBA00011905"/>
    </source>
</evidence>
<dbReference type="EnsemblMetazoa" id="XM_038201884.1">
    <property type="protein sequence ID" value="XP_038057812.1"/>
    <property type="gene ID" value="LOC119729278"/>
</dbReference>
<dbReference type="OrthoDB" id="276151at2759"/>
<dbReference type="GO" id="GO:0005737">
    <property type="term" value="C:cytoplasm"/>
    <property type="evidence" value="ECO:0007669"/>
    <property type="project" value="UniProtKB-SubCell"/>
</dbReference>
<dbReference type="Pfam" id="PF05724">
    <property type="entry name" value="TPMT"/>
    <property type="match status" value="1"/>
</dbReference>
<evidence type="ECO:0000313" key="10">
    <source>
        <dbReference type="EnsemblMetazoa" id="XP_038057811.1"/>
    </source>
</evidence>
<dbReference type="EnsemblMetazoa" id="XM_038201883.1">
    <property type="protein sequence ID" value="XP_038057811.1"/>
    <property type="gene ID" value="LOC119729278"/>
</dbReference>
<dbReference type="GO" id="GO:0008119">
    <property type="term" value="F:thiopurine S-methyltransferase activity"/>
    <property type="evidence" value="ECO:0007669"/>
    <property type="project" value="UniProtKB-EC"/>
</dbReference>
<keyword evidence="11" id="KW-1185">Reference proteome</keyword>
<dbReference type="OMA" id="AVDIVWD"/>
<keyword evidence="7" id="KW-0808">Transferase</keyword>
<keyword evidence="5" id="KW-0963">Cytoplasm</keyword>
<dbReference type="SUPFAM" id="SSF53335">
    <property type="entry name" value="S-adenosyl-L-methionine-dependent methyltransferases"/>
    <property type="match status" value="1"/>
</dbReference>
<dbReference type="AlphaFoldDB" id="A0A914A363"/>
<dbReference type="GeneID" id="119729278"/>
<evidence type="ECO:0000256" key="9">
    <source>
        <dbReference type="SAM" id="MobiDB-lite"/>
    </source>
</evidence>
<organism evidence="10 11">
    <name type="scientific">Patiria miniata</name>
    <name type="common">Bat star</name>
    <name type="synonym">Asterina miniata</name>
    <dbReference type="NCBI Taxonomy" id="46514"/>
    <lineage>
        <taxon>Eukaryota</taxon>
        <taxon>Metazoa</taxon>
        <taxon>Echinodermata</taxon>
        <taxon>Eleutherozoa</taxon>
        <taxon>Asterozoa</taxon>
        <taxon>Asteroidea</taxon>
        <taxon>Valvatacea</taxon>
        <taxon>Valvatida</taxon>
        <taxon>Asterinidae</taxon>
        <taxon>Patiria</taxon>
    </lineage>
</organism>
<dbReference type="Gene3D" id="3.40.50.150">
    <property type="entry name" value="Vaccinia Virus protein VP39"/>
    <property type="match status" value="1"/>
</dbReference>
<dbReference type="CDD" id="cd02440">
    <property type="entry name" value="AdoMet_MTases"/>
    <property type="match status" value="1"/>
</dbReference>
<evidence type="ECO:0000313" key="11">
    <source>
        <dbReference type="Proteomes" id="UP000887568"/>
    </source>
</evidence>
<evidence type="ECO:0000256" key="3">
    <source>
        <dbReference type="ARBA" id="ARBA00008145"/>
    </source>
</evidence>
<evidence type="ECO:0000256" key="8">
    <source>
        <dbReference type="ARBA" id="ARBA00022691"/>
    </source>
</evidence>
<dbReference type="PROSITE" id="PS51585">
    <property type="entry name" value="SAM_MT_TPMT"/>
    <property type="match status" value="1"/>
</dbReference>
<keyword evidence="8" id="KW-0949">S-adenosyl-L-methionine</keyword>
<evidence type="ECO:0000256" key="2">
    <source>
        <dbReference type="ARBA" id="ARBA00004496"/>
    </source>
</evidence>
<name>A0A914A363_PATMI</name>
<dbReference type="Proteomes" id="UP000887568">
    <property type="component" value="Unplaced"/>
</dbReference>
<reference evidence="10" key="1">
    <citation type="submission" date="2022-11" db="UniProtKB">
        <authorList>
            <consortium name="EnsemblMetazoa"/>
        </authorList>
    </citation>
    <scope>IDENTIFICATION</scope>
</reference>
<accession>A0A914A363</accession>
<evidence type="ECO:0000256" key="1">
    <source>
        <dbReference type="ARBA" id="ARBA00000903"/>
    </source>
</evidence>
<comment type="subcellular location">
    <subcellularLocation>
        <location evidence="2">Cytoplasm</location>
    </subcellularLocation>
</comment>
<dbReference type="RefSeq" id="XP_038057812.1">
    <property type="nucleotide sequence ID" value="XM_038201884.1"/>
</dbReference>
<dbReference type="CTD" id="7172"/>
<feature type="compositionally biased region" description="Polar residues" evidence="9">
    <location>
        <begin position="31"/>
        <end position="41"/>
    </location>
</feature>
<proteinExistence type="inferred from homology"/>
<evidence type="ECO:0000256" key="6">
    <source>
        <dbReference type="ARBA" id="ARBA00022603"/>
    </source>
</evidence>
<protein>
    <recommendedName>
        <fullName evidence="4">thiopurine S-methyltransferase</fullName>
        <ecNumber evidence="4">2.1.1.67</ecNumber>
    </recommendedName>
</protein>
<dbReference type="InterPro" id="IPR008854">
    <property type="entry name" value="TPMT"/>
</dbReference>
<sequence length="331" mass="37185">MSTVAAPLENGFCNGSDEGATSAKRIKLGPQLTSEIRTTTAKPAAATNGHTTAKPTERRKSATACSTEKAKVAENGHREAGNVEEKVTSTASEVTVRRNQDGEVSDGHVTTEDWKTKWERGKTKFHKAQVHGMLKKHFHRLSQEKETPRFLVPLCGKTVDMIWLLERGCGVVGCEFVELGVQQFFAENNLEYTTESLPEDVGGTVYKGKDKDITIYCTDFFKLSSALIGQFDCIWDRGSMAAINPEDRQRYRDIITDVLKPDSRYLLDIFEIPHDVFSGPPHNMDPKDVTQLFGDLCTVEHLEHVDAMNPWSKTWGVNYFYENDFLLTKKE</sequence>
<keyword evidence="6" id="KW-0489">Methyltransferase</keyword>
<feature type="region of interest" description="Disordered" evidence="9">
    <location>
        <begin position="1"/>
        <end position="62"/>
    </location>
</feature>
<comment type="similarity">
    <text evidence="3">Belongs to the class I-like SAM-binding methyltransferase superfamily. TPMT family.</text>
</comment>
<comment type="catalytic activity">
    <reaction evidence="1">
        <text>S-adenosyl-L-methionine + a thiopurine = S-adenosyl-L-homocysteine + a thiopurine S-methylether.</text>
        <dbReference type="EC" id="2.1.1.67"/>
    </reaction>
</comment>
<dbReference type="PANTHER" id="PTHR10259">
    <property type="entry name" value="THIOPURINE S-METHYLTRANSFERASE"/>
    <property type="match status" value="1"/>
</dbReference>